<accession>W2SY11</accession>
<keyword evidence="1" id="KW-0472">Membrane</keyword>
<proteinExistence type="predicted"/>
<dbReference type="AlphaFoldDB" id="W2SY11"/>
<dbReference type="KEGG" id="nai:NECAME_12999"/>
<dbReference type="OMA" id="AYDIGAF"/>
<dbReference type="Gene3D" id="3.40.50.1820">
    <property type="entry name" value="alpha/beta hydrolase"/>
    <property type="match status" value="1"/>
</dbReference>
<name>W2SY11_NECAM</name>
<feature type="transmembrane region" description="Helical" evidence="1">
    <location>
        <begin position="20"/>
        <end position="38"/>
    </location>
</feature>
<gene>
    <name evidence="3" type="ORF">NECAME_12999</name>
</gene>
<evidence type="ECO:0000256" key="1">
    <source>
        <dbReference type="SAM" id="Phobius"/>
    </source>
</evidence>
<dbReference type="OrthoDB" id="19653at2759"/>
<dbReference type="STRING" id="51031.W2SY11"/>
<feature type="transmembrane region" description="Helical" evidence="1">
    <location>
        <begin position="514"/>
        <end position="537"/>
    </location>
</feature>
<protein>
    <submittedName>
        <fullName evidence="3">Carboxylesterase</fullName>
    </submittedName>
</protein>
<dbReference type="ESTHER" id="necam-w2sy11">
    <property type="family name" value="Carb_B_Nematoda"/>
</dbReference>
<dbReference type="Proteomes" id="UP000053676">
    <property type="component" value="Unassembled WGS sequence"/>
</dbReference>
<keyword evidence="4" id="KW-1185">Reference proteome</keyword>
<evidence type="ECO:0000259" key="2">
    <source>
        <dbReference type="Pfam" id="PF00135"/>
    </source>
</evidence>
<dbReference type="PANTHER" id="PTHR45580:SF6">
    <property type="entry name" value="CARBOXYLESTERASE TYPE B DOMAIN-CONTAINING PROTEIN"/>
    <property type="match status" value="1"/>
</dbReference>
<sequence>MNIITNDEITRRSKKCCETAGLLLGAVLVFLAGVPFAQPPVGELRFKLPIPPKPWEGVRSAKQYSAACLTNSSTAMNQAERISEDCLYMNIFASERCRSGIVSCPVIFYIHGGALYKGSAIMFDDQYITDRYSSKDMFFLDIVFVTTAFRLGFFGVLAFETDDIVPRNLALYDIISGLNFTHSEIAAFGGDPTRVTVMGHSQGGSIAMILAVSSIVDPDKRLFQRLIATSPALNYINSTIRGDLTWRVAYEVGCTKSAKRPHPTPLVELGRVVDCLRSVNAFDLLARQRSLEDNEKLLFDGVLFAPPFVRNDTLFRDFLSDCTPRPMMCSSTRDEFNFQKSDDAYDIGAFLMVAHPTEVRDKYYKDKKSGKIKDAYLTQVVFTLNVMFGSRFVEKGSDVYLMEYGQEPLSFHSADVAFFNGRNMKEFDENEKIIDKFYEESILNFVYGKEPYKGWSSFNPRARNYFAVKANLDKGIRPIEKLNYHSSVVDYWLHNITSFDSSVSKGVRFETQKVYRSTTGIAFWTLFLNVLFTFVVISHP</sequence>
<feature type="transmembrane region" description="Helical" evidence="1">
    <location>
        <begin position="137"/>
        <end position="159"/>
    </location>
</feature>
<dbReference type="PANTHER" id="PTHR45580">
    <property type="entry name" value="PROTEIN CBG05369"/>
    <property type="match status" value="1"/>
</dbReference>
<evidence type="ECO:0000313" key="4">
    <source>
        <dbReference type="Proteomes" id="UP000053676"/>
    </source>
</evidence>
<keyword evidence="1" id="KW-1133">Transmembrane helix</keyword>
<dbReference type="Pfam" id="PF00135">
    <property type="entry name" value="COesterase"/>
    <property type="match status" value="1"/>
</dbReference>
<dbReference type="EMBL" id="KI660362">
    <property type="protein sequence ID" value="ETN74423.1"/>
    <property type="molecule type" value="Genomic_DNA"/>
</dbReference>
<dbReference type="SUPFAM" id="SSF53474">
    <property type="entry name" value="alpha/beta-Hydrolases"/>
    <property type="match status" value="1"/>
</dbReference>
<organism evidence="3 4">
    <name type="scientific">Necator americanus</name>
    <name type="common">Human hookworm</name>
    <dbReference type="NCBI Taxonomy" id="51031"/>
    <lineage>
        <taxon>Eukaryota</taxon>
        <taxon>Metazoa</taxon>
        <taxon>Ecdysozoa</taxon>
        <taxon>Nematoda</taxon>
        <taxon>Chromadorea</taxon>
        <taxon>Rhabditida</taxon>
        <taxon>Rhabditina</taxon>
        <taxon>Rhabditomorpha</taxon>
        <taxon>Strongyloidea</taxon>
        <taxon>Ancylostomatidae</taxon>
        <taxon>Bunostominae</taxon>
        <taxon>Necator</taxon>
    </lineage>
</organism>
<feature type="domain" description="Carboxylesterase type B" evidence="2">
    <location>
        <begin position="30"/>
        <end position="367"/>
    </location>
</feature>
<keyword evidence="1" id="KW-0812">Transmembrane</keyword>
<evidence type="ECO:0000313" key="3">
    <source>
        <dbReference type="EMBL" id="ETN74423.1"/>
    </source>
</evidence>
<dbReference type="InterPro" id="IPR029058">
    <property type="entry name" value="AB_hydrolase_fold"/>
</dbReference>
<dbReference type="InterPro" id="IPR002018">
    <property type="entry name" value="CarbesteraseB"/>
</dbReference>
<reference evidence="4" key="1">
    <citation type="journal article" date="2014" name="Nat. Genet.">
        <title>Genome of the human hookworm Necator americanus.</title>
        <authorList>
            <person name="Tang Y.T."/>
            <person name="Gao X."/>
            <person name="Rosa B.A."/>
            <person name="Abubucker S."/>
            <person name="Hallsworth-Pepin K."/>
            <person name="Martin J."/>
            <person name="Tyagi R."/>
            <person name="Heizer E."/>
            <person name="Zhang X."/>
            <person name="Bhonagiri-Palsikar V."/>
            <person name="Minx P."/>
            <person name="Warren W.C."/>
            <person name="Wang Q."/>
            <person name="Zhan B."/>
            <person name="Hotez P.J."/>
            <person name="Sternberg P.W."/>
            <person name="Dougall A."/>
            <person name="Gaze S.T."/>
            <person name="Mulvenna J."/>
            <person name="Sotillo J."/>
            <person name="Ranganathan S."/>
            <person name="Rabelo E.M."/>
            <person name="Wilson R.K."/>
            <person name="Felgner P.L."/>
            <person name="Bethony J."/>
            <person name="Hawdon J.M."/>
            <person name="Gasser R.B."/>
            <person name="Loukas A."/>
            <person name="Mitreva M."/>
        </authorList>
    </citation>
    <scope>NUCLEOTIDE SEQUENCE [LARGE SCALE GENOMIC DNA]</scope>
</reference>